<name>A0A7S3JTS9_9STRA</name>
<evidence type="ECO:0000313" key="2">
    <source>
        <dbReference type="EMBL" id="CAE0362295.1"/>
    </source>
</evidence>
<dbReference type="SUPFAM" id="SSF53448">
    <property type="entry name" value="Nucleotide-diphospho-sugar transferases"/>
    <property type="match status" value="1"/>
</dbReference>
<sequence>MWPPAVASRETERWAWNKTVMMRRHGAGFVGACLGPRKFVPQRPPLKAQSMEGNNENNKRLAWFMSIAKPDDQVSRTYANFAKAATTSARLNAPSLAPYFVYTYLPSQNLEDAAEDEFEKWLRSVGTRVIRWRLSFWDKIPIKIRNSKQGHLNVGAFGRLDVPLIVNTVLGEEFEIRKLSKKFVLYTDADVMFAHDWPQSAFKCRACARGWPHPKCCRNPIDLENKEEPEIFLAGTEVFAIWGLNSGIMLMNVNNMLRDREPMINFANSKAWNFMSYDQGLLEKFYRRPPNSIRQSNHETISNSVSNLNISIEEFKTKGDRLWDSFDDNLYNARGFMKFNKGQLHAHPPIVWHWHGFKPYDVQCWLEQLQNGNWHLKDDIRSLIQHSKRRGCRGLVNHRMSFPECSLHLYLLLYSSYQRLLVIANQLLSDFMRHHIPDELRFSLHEGEQSDSSSSISSQYEQSKGEEGIRGLQHQFGGKKESSSSTLSNQSYNTTATSSITVGRRGTSSRDGS</sequence>
<evidence type="ECO:0008006" key="3">
    <source>
        <dbReference type="Google" id="ProtNLM"/>
    </source>
</evidence>
<dbReference type="EMBL" id="HBIJ01004289">
    <property type="protein sequence ID" value="CAE0362295.1"/>
    <property type="molecule type" value="Transcribed_RNA"/>
</dbReference>
<feature type="region of interest" description="Disordered" evidence="1">
    <location>
        <begin position="447"/>
        <end position="513"/>
    </location>
</feature>
<dbReference type="InterPro" id="IPR029044">
    <property type="entry name" value="Nucleotide-diphossugar_trans"/>
</dbReference>
<organism evidence="2">
    <name type="scientific">Aureoumbra lagunensis</name>
    <dbReference type="NCBI Taxonomy" id="44058"/>
    <lineage>
        <taxon>Eukaryota</taxon>
        <taxon>Sar</taxon>
        <taxon>Stramenopiles</taxon>
        <taxon>Ochrophyta</taxon>
        <taxon>Pelagophyceae</taxon>
        <taxon>Pelagomonadales</taxon>
        <taxon>Aureoumbra</taxon>
    </lineage>
</organism>
<proteinExistence type="predicted"/>
<dbReference type="Gene3D" id="3.90.550.10">
    <property type="entry name" value="Spore Coat Polysaccharide Biosynthesis Protein SpsA, Chain A"/>
    <property type="match status" value="1"/>
</dbReference>
<evidence type="ECO:0000256" key="1">
    <source>
        <dbReference type="SAM" id="MobiDB-lite"/>
    </source>
</evidence>
<protein>
    <recommendedName>
        <fullName evidence="3">Nucleotide-diphospho-sugar transferase domain-containing protein</fullName>
    </recommendedName>
</protein>
<reference evidence="2" key="1">
    <citation type="submission" date="2021-01" db="EMBL/GenBank/DDBJ databases">
        <authorList>
            <person name="Corre E."/>
            <person name="Pelletier E."/>
            <person name="Niang G."/>
            <person name="Scheremetjew M."/>
            <person name="Finn R."/>
            <person name="Kale V."/>
            <person name="Holt S."/>
            <person name="Cochrane G."/>
            <person name="Meng A."/>
            <person name="Brown T."/>
            <person name="Cohen L."/>
        </authorList>
    </citation>
    <scope>NUCLEOTIDE SEQUENCE</scope>
    <source>
        <strain evidence="2">CCMP1510</strain>
    </source>
</reference>
<feature type="compositionally biased region" description="Low complexity" evidence="1">
    <location>
        <begin position="450"/>
        <end position="462"/>
    </location>
</feature>
<gene>
    <name evidence="2" type="ORF">ALAG00032_LOCUS3036</name>
</gene>
<accession>A0A7S3JTS9</accession>
<feature type="compositionally biased region" description="Low complexity" evidence="1">
    <location>
        <begin position="483"/>
        <end position="495"/>
    </location>
</feature>
<dbReference type="AlphaFoldDB" id="A0A7S3JTS9"/>